<keyword evidence="6 7" id="KW-0472">Membrane</keyword>
<dbReference type="Pfam" id="PF02687">
    <property type="entry name" value="FtsX"/>
    <property type="match status" value="1"/>
</dbReference>
<evidence type="ECO:0000259" key="8">
    <source>
        <dbReference type="Pfam" id="PF02687"/>
    </source>
</evidence>
<dbReference type="PANTHER" id="PTHR43738">
    <property type="entry name" value="ABC TRANSPORTER, MEMBRANE PROTEIN"/>
    <property type="match status" value="1"/>
</dbReference>
<dbReference type="AlphaFoldDB" id="A0A0W8G2U0"/>
<accession>A0A0W8G2U0</accession>
<evidence type="ECO:0000256" key="1">
    <source>
        <dbReference type="ARBA" id="ARBA00004651"/>
    </source>
</evidence>
<dbReference type="PANTHER" id="PTHR43738:SF1">
    <property type="entry name" value="HEMIN TRANSPORT SYSTEM PERMEASE PROTEIN HRTB-RELATED"/>
    <property type="match status" value="1"/>
</dbReference>
<feature type="transmembrane region" description="Helical" evidence="7">
    <location>
        <begin position="16"/>
        <end position="38"/>
    </location>
</feature>
<evidence type="ECO:0000256" key="7">
    <source>
        <dbReference type="SAM" id="Phobius"/>
    </source>
</evidence>
<dbReference type="GO" id="GO:0005886">
    <property type="term" value="C:plasma membrane"/>
    <property type="evidence" value="ECO:0007669"/>
    <property type="project" value="UniProtKB-SubCell"/>
</dbReference>
<evidence type="ECO:0000256" key="4">
    <source>
        <dbReference type="ARBA" id="ARBA00022692"/>
    </source>
</evidence>
<keyword evidence="4 7" id="KW-0812">Transmembrane</keyword>
<dbReference type="InterPro" id="IPR003838">
    <property type="entry name" value="ABC3_permease_C"/>
</dbReference>
<comment type="caution">
    <text evidence="10">The sequence shown here is derived from an EMBL/GenBank/DDBJ whole genome shotgun (WGS) entry which is preliminary data.</text>
</comment>
<evidence type="ECO:0000256" key="3">
    <source>
        <dbReference type="ARBA" id="ARBA00022475"/>
    </source>
</evidence>
<keyword evidence="2" id="KW-0813">Transport</keyword>
<keyword evidence="3" id="KW-1003">Cell membrane</keyword>
<dbReference type="InterPro" id="IPR025857">
    <property type="entry name" value="MacB_PCD"/>
</dbReference>
<feature type="domain" description="MacB-like periplasmic core" evidence="9">
    <location>
        <begin position="17"/>
        <end position="235"/>
    </location>
</feature>
<name>A0A0W8G2U0_9ZZZZ</name>
<keyword evidence="5 7" id="KW-1133">Transmembrane helix</keyword>
<protein>
    <submittedName>
        <fullName evidence="10">Abc-transporter permease protein</fullName>
    </submittedName>
</protein>
<dbReference type="InterPro" id="IPR051125">
    <property type="entry name" value="ABC-4/HrtB_transporter"/>
</dbReference>
<evidence type="ECO:0000256" key="6">
    <source>
        <dbReference type="ARBA" id="ARBA00023136"/>
    </source>
</evidence>
<dbReference type="Pfam" id="PF12704">
    <property type="entry name" value="MacB_PCD"/>
    <property type="match status" value="1"/>
</dbReference>
<comment type="subcellular location">
    <subcellularLocation>
        <location evidence="1">Cell membrane</location>
        <topology evidence="1">Multi-pass membrane protein</topology>
    </subcellularLocation>
</comment>
<feature type="domain" description="ABC3 transporter permease C-terminal" evidence="8">
    <location>
        <begin position="268"/>
        <end position="381"/>
    </location>
</feature>
<feature type="transmembrane region" description="Helical" evidence="7">
    <location>
        <begin position="349"/>
        <end position="371"/>
    </location>
</feature>
<evidence type="ECO:0000256" key="5">
    <source>
        <dbReference type="ARBA" id="ARBA00022989"/>
    </source>
</evidence>
<organism evidence="10">
    <name type="scientific">hydrocarbon metagenome</name>
    <dbReference type="NCBI Taxonomy" id="938273"/>
    <lineage>
        <taxon>unclassified sequences</taxon>
        <taxon>metagenomes</taxon>
        <taxon>ecological metagenomes</taxon>
    </lineage>
</organism>
<sequence length="387" mass="41888">MYRIALQMLFGDRGKYLGIIVGIAMASVIIIQQPSILLTMLSHTYSLITDISLPDIWVMDPKVRTSEDSRALLDTQLYRVRGIEGVEWAVPLYKGSLTVRLENGELERAIMLGLDDATLIGGPGIMVEGSLADLRMPDAVIVDEAGARGRLARQTGRPGQPGIPLRVGDTLEINEKRATVVGIAKATPTFQSQPILYTTYSRAKNYASSERKLLSFILAKAKPGLDPGGVARRIARDTDLAAYTADEFKSRSLDYMLHNSAMLINFGFVVLVGFVVGTAVTGQIFYNFTLDNLRYFGVFKAMGATNRMLLGMILLQALLAGLMGFGLGSGVTAAFAASTWKGNEMKLEIGLPLLCASGLAVLLIVLAAAFFSARKVLKLEPAEVFKS</sequence>
<gene>
    <name evidence="10" type="ORF">ASZ90_002664</name>
</gene>
<proteinExistence type="predicted"/>
<evidence type="ECO:0000313" key="10">
    <source>
        <dbReference type="EMBL" id="KUG27492.1"/>
    </source>
</evidence>
<feature type="transmembrane region" description="Helical" evidence="7">
    <location>
        <begin position="261"/>
        <end position="288"/>
    </location>
</feature>
<evidence type="ECO:0000259" key="9">
    <source>
        <dbReference type="Pfam" id="PF12704"/>
    </source>
</evidence>
<dbReference type="EMBL" id="LNQE01000324">
    <property type="protein sequence ID" value="KUG27492.1"/>
    <property type="molecule type" value="Genomic_DNA"/>
</dbReference>
<reference evidence="10" key="1">
    <citation type="journal article" date="2015" name="Proc. Natl. Acad. Sci. U.S.A.">
        <title>Networks of energetic and metabolic interactions define dynamics in microbial communities.</title>
        <authorList>
            <person name="Embree M."/>
            <person name="Liu J.K."/>
            <person name="Al-Bassam M.M."/>
            <person name="Zengler K."/>
        </authorList>
    </citation>
    <scope>NUCLEOTIDE SEQUENCE</scope>
</reference>
<evidence type="ECO:0000256" key="2">
    <source>
        <dbReference type="ARBA" id="ARBA00022448"/>
    </source>
</evidence>
<feature type="transmembrane region" description="Helical" evidence="7">
    <location>
        <begin position="308"/>
        <end position="337"/>
    </location>
</feature>